<dbReference type="HOGENOM" id="CLU_820447_0_0_2"/>
<dbReference type="KEGG" id="afg:AFULGI_00000630"/>
<evidence type="ECO:0000313" key="2">
    <source>
        <dbReference type="Proteomes" id="UP000028501"/>
    </source>
</evidence>
<dbReference type="Proteomes" id="UP000028501">
    <property type="component" value="Chromosome"/>
</dbReference>
<dbReference type="AlphaFoldDB" id="A0A075WCF8"/>
<sequence length="350" mass="39741">MNRYFLPKTGWEFFDVSRAYGVGVIVHTLSGDAVVSDMGGLYLIESQRELNFERIDQIHKFFGDDQAWDWTFITIGSGQREKTKKKVVEFLGNVEDIRNILDGLKELKSPVYIGSGKETLYQPMELAATKGIRDEILLKKQYSEGSPVKVSISDFTLSVLGHINATIRKFSNMGMIFAIPSPTRTRILHLIGEIRKRIDDSVKGLHRAGWFPSLAQIAVNLVLEELRVEEGGKFAPKFGSLIYGVMTKTGNQWKPLTGGIFPLDLLHQIAESNEAIKVLNKWKDIFEWTAFRKGYEDLPSALAEFITNPSLSNYERYIKLHLRNDIGKDRIKFGSYEEKVLKEVVNFVGV</sequence>
<dbReference type="RefSeq" id="WP_231487532.1">
    <property type="nucleotide sequence ID" value="NZ_CP006577.1"/>
</dbReference>
<gene>
    <name evidence="1" type="ORF">AFULGI_00000630</name>
</gene>
<evidence type="ECO:0000313" key="1">
    <source>
        <dbReference type="EMBL" id="AIG96909.1"/>
    </source>
</evidence>
<accession>A0A075WCF8</accession>
<protein>
    <submittedName>
        <fullName evidence="1">Uncharacterized protein</fullName>
    </submittedName>
</protein>
<proteinExistence type="predicted"/>
<reference evidence="1 2" key="1">
    <citation type="submission" date="2013-07" db="EMBL/GenBank/DDBJ databases">
        <title>Genome of Archaeoglobus fulgidus.</title>
        <authorList>
            <person name="Fiebig A."/>
            <person name="Birkeland N.-K."/>
        </authorList>
    </citation>
    <scope>NUCLEOTIDE SEQUENCE [LARGE SCALE GENOMIC DNA]</scope>
    <source>
        <strain evidence="1 2">DSM 8774</strain>
    </source>
</reference>
<dbReference type="GeneID" id="24793622"/>
<organism evidence="1 2">
    <name type="scientific">Archaeoglobus fulgidus DSM 8774</name>
    <dbReference type="NCBI Taxonomy" id="1344584"/>
    <lineage>
        <taxon>Archaea</taxon>
        <taxon>Methanobacteriati</taxon>
        <taxon>Methanobacteriota</taxon>
        <taxon>Archaeoglobi</taxon>
        <taxon>Archaeoglobales</taxon>
        <taxon>Archaeoglobaceae</taxon>
        <taxon>Archaeoglobus</taxon>
    </lineage>
</organism>
<dbReference type="EMBL" id="CP006577">
    <property type="protein sequence ID" value="AIG96909.1"/>
    <property type="molecule type" value="Genomic_DNA"/>
</dbReference>
<name>A0A075WCF8_ARCFL</name>